<proteinExistence type="predicted"/>
<dbReference type="InterPro" id="IPR057458">
    <property type="entry name" value="GRDP_C2"/>
</dbReference>
<dbReference type="AlphaFoldDB" id="A0A1J3FCN7"/>
<name>A0A1J3FCN7_NOCCA</name>
<evidence type="ECO:0000259" key="3">
    <source>
        <dbReference type="Pfam" id="PF25335"/>
    </source>
</evidence>
<protein>
    <recommendedName>
        <fullName evidence="5">Glycine-rich domain-containing protein 2</fullName>
    </recommendedName>
</protein>
<dbReference type="PANTHER" id="PTHR34365">
    <property type="entry name" value="ENOLASE (DUF1399)"/>
    <property type="match status" value="1"/>
</dbReference>
<dbReference type="Pfam" id="PF25335">
    <property type="entry name" value="GRDP_C"/>
    <property type="match status" value="1"/>
</dbReference>
<dbReference type="InterPro" id="IPR057518">
    <property type="entry name" value="GRDP_C"/>
</dbReference>
<evidence type="ECO:0000259" key="2">
    <source>
        <dbReference type="Pfam" id="PF25334"/>
    </source>
</evidence>
<dbReference type="EMBL" id="GEVK01010943">
    <property type="protein sequence ID" value="JAU41889.1"/>
    <property type="molecule type" value="Transcribed_RNA"/>
</dbReference>
<dbReference type="PANTHER" id="PTHR34365:SF6">
    <property type="entry name" value="GLYCINE-RICH DOMAIN-CONTAINING PROTEIN 2"/>
    <property type="match status" value="1"/>
</dbReference>
<feature type="region of interest" description="Disordered" evidence="1">
    <location>
        <begin position="286"/>
        <end position="315"/>
    </location>
</feature>
<reference evidence="4" key="1">
    <citation type="submission" date="2016-07" db="EMBL/GenBank/DDBJ databases">
        <title>De novo transcriptome assembly of four accessions of the metal hyperaccumulator plant Noccaea caerulescens.</title>
        <authorList>
            <person name="Blande D."/>
            <person name="Halimaa P."/>
            <person name="Tervahauta A.I."/>
            <person name="Aarts M.G."/>
            <person name="Karenlampi S.O."/>
        </authorList>
    </citation>
    <scope>NUCLEOTIDE SEQUENCE</scope>
</reference>
<dbReference type="Pfam" id="PF25334">
    <property type="entry name" value="C2_GRDP"/>
    <property type="match status" value="1"/>
</dbReference>
<evidence type="ECO:0000313" key="4">
    <source>
        <dbReference type="EMBL" id="JAU41889.1"/>
    </source>
</evidence>
<feature type="domain" description="GRPD C-terminal" evidence="3">
    <location>
        <begin position="495"/>
        <end position="621"/>
    </location>
</feature>
<organism evidence="4">
    <name type="scientific">Noccaea caerulescens</name>
    <name type="common">Alpine penny-cress</name>
    <name type="synonym">Thlaspi caerulescens</name>
    <dbReference type="NCBI Taxonomy" id="107243"/>
    <lineage>
        <taxon>Eukaryota</taxon>
        <taxon>Viridiplantae</taxon>
        <taxon>Streptophyta</taxon>
        <taxon>Embryophyta</taxon>
        <taxon>Tracheophyta</taxon>
        <taxon>Spermatophyta</taxon>
        <taxon>Magnoliopsida</taxon>
        <taxon>eudicotyledons</taxon>
        <taxon>Gunneridae</taxon>
        <taxon>Pentapetalae</taxon>
        <taxon>rosids</taxon>
        <taxon>malvids</taxon>
        <taxon>Brassicales</taxon>
        <taxon>Brassicaceae</taxon>
        <taxon>Coluteocarpeae</taxon>
        <taxon>Noccaea</taxon>
    </lineage>
</organism>
<gene>
    <name evidence="4" type="ORF">LC_TR9583_c0_g1_i1_g.33944</name>
</gene>
<evidence type="ECO:0008006" key="5">
    <source>
        <dbReference type="Google" id="ProtNLM"/>
    </source>
</evidence>
<feature type="domain" description="GRDP C2" evidence="2">
    <location>
        <begin position="324"/>
        <end position="456"/>
    </location>
</feature>
<evidence type="ECO:0000256" key="1">
    <source>
        <dbReference type="SAM" id="MobiDB-lite"/>
    </source>
</evidence>
<accession>A0A1J3FCN7</accession>
<sequence>MDKEMEQKLEWLQAQKIEISVDLVAAAKKHLHFLGAVDRNRCLYDGPALQRAIFRYNAYWLPLLAKYTESSSICEGPLVPPLDCEWVWHCHRLNPVRYKTDCEEFFGRVLDNSCVVSSVNGNSNQQTQNLWKKLYPMEPYHLDLDKPISKAEDISSLEKCTAYDLVSAVKRQTPFYYQVSRDHVHNDAFLQEAVARYKAFLYLIKRNRERSIKLFCVPTYDIDLLWHTHQLHALSYCNDLTKMIGKVLEHDDTDSDRSKGKKLDTGFSGTTAQWEETFGRRYWKAGAMNRGDTPKPVTASPYVSSTKKSTAEEEESQDVIQFPEVKVIEVVLEIVGVKNLPEAHRGKVFVVFSKTQPDSLFNAERKLTVLSESDGEKQVALFQCEPTGELSFQLMSSSSSKAKSLGFASLSLSEFLFPVTKLSVEKWLELTPGKSEKASDDLKKNPISLRVAVSFTSPTRSPTVLHLVQSRPSLKDSCFFPMIGKSRLAKGFTRVVDDTETELISLQMRNSNDAAPKSDARQVIGVKQSGESLVLAEYDGNFWSLLDAKWSLKQTGNDNPLFELSGARMVKVYSGRKLEYEPKHCGKMRSEQDFMTAVEFSKEHPYGKAVGLLDLKFGSVEANEKWMVLPGVVSAFILSGLLKKEGVCAAAKETVKANGVTEESKEIEGFSQLKLEEDTMMNVDTTTPVVVAAERINGGSRCFSKELNNGCGTVCGGVSENMVEEEEGGRCGGCGGGCGGGRGGGCGEGGRRCGGMTKTKTVGGSCTGGSTGCGNCGGGCGNMMNHANANAPLVVAAAAPPEAINDAVEA</sequence>
<dbReference type="InterPro" id="IPR009836">
    <property type="entry name" value="GRDP-like"/>
</dbReference>
<dbReference type="Pfam" id="PF07173">
    <property type="entry name" value="GRDP-like"/>
    <property type="match status" value="1"/>
</dbReference>